<feature type="compositionally biased region" description="Basic and acidic residues" evidence="1">
    <location>
        <begin position="470"/>
        <end position="482"/>
    </location>
</feature>
<accession>A0A540X7V1</accession>
<gene>
    <name evidence="3" type="ORF">FJV41_03930</name>
</gene>
<dbReference type="InterPro" id="IPR013783">
    <property type="entry name" value="Ig-like_fold"/>
</dbReference>
<feature type="signal peptide" evidence="2">
    <location>
        <begin position="1"/>
        <end position="32"/>
    </location>
</feature>
<evidence type="ECO:0008006" key="5">
    <source>
        <dbReference type="Google" id="ProtNLM"/>
    </source>
</evidence>
<feature type="compositionally biased region" description="Polar residues" evidence="1">
    <location>
        <begin position="491"/>
        <end position="504"/>
    </location>
</feature>
<dbReference type="EMBL" id="VIFM01000009">
    <property type="protein sequence ID" value="TQF17300.1"/>
    <property type="molecule type" value="Genomic_DNA"/>
</dbReference>
<keyword evidence="2" id="KW-0732">Signal</keyword>
<feature type="region of interest" description="Disordered" evidence="1">
    <location>
        <begin position="470"/>
        <end position="504"/>
    </location>
</feature>
<keyword evidence="4" id="KW-1185">Reference proteome</keyword>
<dbReference type="Proteomes" id="UP000315369">
    <property type="component" value="Unassembled WGS sequence"/>
</dbReference>
<evidence type="ECO:0000256" key="2">
    <source>
        <dbReference type="SAM" id="SignalP"/>
    </source>
</evidence>
<evidence type="ECO:0000256" key="1">
    <source>
        <dbReference type="SAM" id="MobiDB-lite"/>
    </source>
</evidence>
<evidence type="ECO:0000313" key="4">
    <source>
        <dbReference type="Proteomes" id="UP000315369"/>
    </source>
</evidence>
<proteinExistence type="predicted"/>
<name>A0A540X7V1_9BACT</name>
<comment type="caution">
    <text evidence="3">The sequence shown here is derived from an EMBL/GenBank/DDBJ whole genome shotgun (WGS) entry which is preliminary data.</text>
</comment>
<dbReference type="AlphaFoldDB" id="A0A540X7V1"/>
<reference evidence="3 4" key="1">
    <citation type="submission" date="2019-06" db="EMBL/GenBank/DDBJ databases">
        <authorList>
            <person name="Livingstone P."/>
            <person name="Whitworth D."/>
        </authorList>
    </citation>
    <scope>NUCLEOTIDE SEQUENCE [LARGE SCALE GENOMIC DNA]</scope>
    <source>
        <strain evidence="3 4">AM401</strain>
    </source>
</reference>
<sequence length="504" mass="53975">MQHRHSHPRTTLGSAITLLALMAFTWSGTAQAQTFTHGVADGFVLPTEPVSPSTGMLNYIAANYTFPGSRAFDDTSIDRWFATTFTNLRRNGPICGATLRMSVRNLGSNDSMGLLFMGPAGTQVATGFGDSLTNLGIAFGATGTINLNLAALPGAVNLIPTLNAQGFVDVIVQDDSAVDFVSLTITQCRVDVYSKDNGSDFGLTPTVDPIWISPDIRVCQTAGCVGHQNPEFGQTNFVYVTLRNNGPLVPPGNPASGTLLVYYTGSGGAAVWPTDWAPIGTIAVSIPAGATQEFMVPWTGVPAPGHYCLLSRWVSTQDPMTLVEVAGSNTLNNTRWNNNLAWKNINVVNLTPFAPASEYDFRLRNLLRDAHGTAALEVRIPDRTGGPSFLDRGQLFLTLPEELWARWQHQGTGFEVVGERQVRIVNPNGARLEGLILDPNGAHHVGVRFVAQVTDADQGKFAVDLVQHSASEEKPDKVEEAGGVRFDITVGPQSDTGAGTNAKK</sequence>
<evidence type="ECO:0000313" key="3">
    <source>
        <dbReference type="EMBL" id="TQF17300.1"/>
    </source>
</evidence>
<feature type="chain" id="PRO_5022231794" description="CARDB domain-containing protein" evidence="2">
    <location>
        <begin position="33"/>
        <end position="504"/>
    </location>
</feature>
<organism evidence="3 4">
    <name type="scientific">Myxococcus llanfairpwllgwyngyllgogerychwyrndrobwllllantysiliogogogochensis</name>
    <dbReference type="NCBI Taxonomy" id="2590453"/>
    <lineage>
        <taxon>Bacteria</taxon>
        <taxon>Pseudomonadati</taxon>
        <taxon>Myxococcota</taxon>
        <taxon>Myxococcia</taxon>
        <taxon>Myxococcales</taxon>
        <taxon>Cystobacterineae</taxon>
        <taxon>Myxococcaceae</taxon>
        <taxon>Myxococcus</taxon>
    </lineage>
</organism>
<dbReference type="OrthoDB" id="2630713at2"/>
<dbReference type="Gene3D" id="2.60.40.10">
    <property type="entry name" value="Immunoglobulins"/>
    <property type="match status" value="1"/>
</dbReference>
<protein>
    <recommendedName>
        <fullName evidence="5">CARDB domain-containing protein</fullName>
    </recommendedName>
</protein>